<organism evidence="1 2">
    <name type="scientific">Vallitalea maricola</name>
    <dbReference type="NCBI Taxonomy" id="3074433"/>
    <lineage>
        <taxon>Bacteria</taxon>
        <taxon>Bacillati</taxon>
        <taxon>Bacillota</taxon>
        <taxon>Clostridia</taxon>
        <taxon>Lachnospirales</taxon>
        <taxon>Vallitaleaceae</taxon>
        <taxon>Vallitalea</taxon>
    </lineage>
</organism>
<accession>A0ACB5UQH5</accession>
<sequence>MFRWLVKRPCLKSQTRLPWLATSHTSLLPSLVHNLKSGYTQKNHI</sequence>
<gene>
    <name evidence="1" type="ORF">AN2V17_39690</name>
</gene>
<dbReference type="Proteomes" id="UP001374599">
    <property type="component" value="Unassembled WGS sequence"/>
</dbReference>
<name>A0ACB5UQH5_9FIRM</name>
<keyword evidence="2" id="KW-1185">Reference proteome</keyword>
<dbReference type="EMBL" id="BTPU01000078">
    <property type="protein sequence ID" value="GMQ64731.1"/>
    <property type="molecule type" value="Genomic_DNA"/>
</dbReference>
<reference evidence="1" key="1">
    <citation type="submission" date="2023-09" db="EMBL/GenBank/DDBJ databases">
        <title>Vallitalea sediminicola and Vallitalea maricola sp. nov., anaerobic bacteria isolated from marine sediment.</title>
        <authorList>
            <person name="Hirano S."/>
            <person name="Maeda A."/>
            <person name="Terahara T."/>
            <person name="Mori K."/>
            <person name="Hamada M."/>
            <person name="Matsumoto R."/>
            <person name="Kobayashi T."/>
        </authorList>
    </citation>
    <scope>NUCLEOTIDE SEQUENCE</scope>
    <source>
        <strain evidence="1">AN17-2</strain>
    </source>
</reference>
<evidence type="ECO:0000313" key="2">
    <source>
        <dbReference type="Proteomes" id="UP001374599"/>
    </source>
</evidence>
<comment type="caution">
    <text evidence="1">The sequence shown here is derived from an EMBL/GenBank/DDBJ whole genome shotgun (WGS) entry which is preliminary data.</text>
</comment>
<proteinExistence type="predicted"/>
<protein>
    <submittedName>
        <fullName evidence="1">Uncharacterized protein</fullName>
    </submittedName>
</protein>
<evidence type="ECO:0000313" key="1">
    <source>
        <dbReference type="EMBL" id="GMQ64731.1"/>
    </source>
</evidence>